<accession>A0A447SN24</accession>
<dbReference type="GO" id="GO:0016020">
    <property type="term" value="C:membrane"/>
    <property type="evidence" value="ECO:0007669"/>
    <property type="project" value="UniProtKB-SubCell"/>
</dbReference>
<evidence type="ECO:0000313" key="8">
    <source>
        <dbReference type="Proteomes" id="UP000268198"/>
    </source>
</evidence>
<dbReference type="AlphaFoldDB" id="A0A447SN24"/>
<dbReference type="Proteomes" id="UP000268198">
    <property type="component" value="Chromosome"/>
</dbReference>
<dbReference type="Pfam" id="PF03169">
    <property type="entry name" value="OPT"/>
    <property type="match status" value="1"/>
</dbReference>
<keyword evidence="4 6" id="KW-1133">Transmembrane helix</keyword>
<keyword evidence="8" id="KW-1185">Reference proteome</keyword>
<evidence type="ECO:0000256" key="2">
    <source>
        <dbReference type="ARBA" id="ARBA00022448"/>
    </source>
</evidence>
<evidence type="ECO:0000256" key="4">
    <source>
        <dbReference type="ARBA" id="ARBA00022989"/>
    </source>
</evidence>
<reference evidence="7 8" key="1">
    <citation type="submission" date="2018-12" db="EMBL/GenBank/DDBJ databases">
        <authorList>
            <consortium name="Pathogen Informatics"/>
        </authorList>
    </citation>
    <scope>NUCLEOTIDE SEQUENCE [LARGE SCALE GENOMIC DNA]</scope>
    <source>
        <strain evidence="7 8">NCTC3438</strain>
    </source>
</reference>
<gene>
    <name evidence="7" type="ORF">NCTC3438_00158</name>
</gene>
<evidence type="ECO:0000313" key="7">
    <source>
        <dbReference type="EMBL" id="VEB21907.1"/>
    </source>
</evidence>
<proteinExistence type="predicted"/>
<comment type="subcellular location">
    <subcellularLocation>
        <location evidence="1">Membrane</location>
        <topology evidence="1">Multi-pass membrane protein</topology>
    </subcellularLocation>
</comment>
<evidence type="ECO:0000256" key="6">
    <source>
        <dbReference type="SAM" id="Phobius"/>
    </source>
</evidence>
<name>A0A447SN24_AVIVO</name>
<keyword evidence="2" id="KW-0813">Transport</keyword>
<feature type="transmembrane region" description="Helical" evidence="6">
    <location>
        <begin position="127"/>
        <end position="147"/>
    </location>
</feature>
<dbReference type="KEGG" id="avt:NCTC3438_00158"/>
<keyword evidence="3 6" id="KW-0812">Transmembrane</keyword>
<dbReference type="EMBL" id="LR134167">
    <property type="protein sequence ID" value="VEB21907.1"/>
    <property type="molecule type" value="Genomic_DNA"/>
</dbReference>
<feature type="transmembrane region" description="Helical" evidence="6">
    <location>
        <begin position="80"/>
        <end position="107"/>
    </location>
</feature>
<organism evidence="7 8">
    <name type="scientific">Avibacterium volantium</name>
    <name type="common">Pasteurella volantium</name>
    <dbReference type="NCBI Taxonomy" id="762"/>
    <lineage>
        <taxon>Bacteria</taxon>
        <taxon>Pseudomonadati</taxon>
        <taxon>Pseudomonadota</taxon>
        <taxon>Gammaproteobacteria</taxon>
        <taxon>Pasteurellales</taxon>
        <taxon>Pasteurellaceae</taxon>
        <taxon>Avibacterium</taxon>
    </lineage>
</organism>
<sequence length="152" mass="16135">MGIGLGLALIIIDMLLKKASQNRFALPALAVGMGIYLPPVVNMPIVIGAVLAWFINRHLTAYAQRNGKNLNDVKKKAERYGTLFAAGLIVGESLIGVILAFIIAASVTSGGSDAPLALSLENWDSTAEWLGLTMFLAGVVIYALRVLRAKKG</sequence>
<dbReference type="GO" id="GO:0035673">
    <property type="term" value="F:oligopeptide transmembrane transporter activity"/>
    <property type="evidence" value="ECO:0007669"/>
    <property type="project" value="InterPro"/>
</dbReference>
<protein>
    <submittedName>
        <fullName evidence="7">Oligopeptide transporter, OPT family</fullName>
    </submittedName>
</protein>
<keyword evidence="5 6" id="KW-0472">Membrane</keyword>
<feature type="transmembrane region" description="Helical" evidence="6">
    <location>
        <begin position="40"/>
        <end position="59"/>
    </location>
</feature>
<evidence type="ECO:0000256" key="5">
    <source>
        <dbReference type="ARBA" id="ARBA00023136"/>
    </source>
</evidence>
<evidence type="ECO:0000256" key="3">
    <source>
        <dbReference type="ARBA" id="ARBA00022692"/>
    </source>
</evidence>
<dbReference type="InterPro" id="IPR004813">
    <property type="entry name" value="OPT"/>
</dbReference>
<evidence type="ECO:0000256" key="1">
    <source>
        <dbReference type="ARBA" id="ARBA00004141"/>
    </source>
</evidence>